<keyword evidence="10 13" id="KW-0496">Mitochondrion</keyword>
<keyword evidence="8 13" id="KW-0249">Electron transport</keyword>
<dbReference type="OMA" id="PKMYEND"/>
<comment type="subunit">
    <text evidence="12 13">Component of the ubiquinol-cytochrome c oxidoreductase (cytochrome b-c1 complex, complex III, CIII), a multisubunit enzyme composed of 11 subunits. The complex is composed of 3 respiratory subunits cytochrome b, cytochrome c1 and Rieske protein UQCRFS1, 2 core protein subunits UQCRC1/QCR1 and UQCRC2/QCR2, and 6 low-molecular weight protein subunits UQCRH/QCR6, UQCRB/QCR7, UQCRQ/QCR8, UQCR10/QCR9, UQCR11/QCR10 and subunit 9, the cleavage product of Rieske protein UQCRFS1. The complex exists as an obligatory dimer and forms supercomplexes (SCs) in the inner mitochondrial membrane with NADH-ubiquinone oxidoreductase (complex I, CI) and cytochrome c oxidase (complex IV, CIV), resulting in different assemblies (supercomplex SCI(1)III(2)IV(1) and megacomplex MCI(2)III(2)IV(2)). Interacts with UQCC6.</text>
</comment>
<dbReference type="EMBL" id="EAAA01001418">
    <property type="status" value="NOT_ANNOTATED_CDS"/>
    <property type="molecule type" value="Genomic_DNA"/>
</dbReference>
<dbReference type="Ensembl" id="ENSCINT00000031785.1">
    <property type="protein sequence ID" value="ENSCINP00000030968.1"/>
    <property type="gene ID" value="ENSCING00000019861.1"/>
</dbReference>
<evidence type="ECO:0000256" key="2">
    <source>
        <dbReference type="ARBA" id="ARBA00007668"/>
    </source>
</evidence>
<dbReference type="PANTHER" id="PTHR12119:SF2">
    <property type="entry name" value="CYTOCHROME B-C1 COMPLEX SUBUNIT 8"/>
    <property type="match status" value="1"/>
</dbReference>
<evidence type="ECO:0000313" key="15">
    <source>
        <dbReference type="Proteomes" id="UP000008144"/>
    </source>
</evidence>
<proteinExistence type="inferred from homology"/>
<dbReference type="OrthoDB" id="6683853at2759"/>
<dbReference type="GO" id="GO:0006122">
    <property type="term" value="P:mitochondrial electron transport, ubiquinol to cytochrome c"/>
    <property type="evidence" value="ECO:0000318"/>
    <property type="project" value="GO_Central"/>
</dbReference>
<evidence type="ECO:0000256" key="11">
    <source>
        <dbReference type="ARBA" id="ARBA00023136"/>
    </source>
</evidence>
<dbReference type="InterPro" id="IPR004205">
    <property type="entry name" value="Cyt_bc1_su8"/>
</dbReference>
<accession>A0A1W2W5J3</accession>
<comment type="similarity">
    <text evidence="2 13">Belongs to the UQCRQ/QCR8 family.</text>
</comment>
<protein>
    <recommendedName>
        <fullName evidence="3 13">Cytochrome b-c1 complex subunit 8</fullName>
    </recommendedName>
    <alternativeName>
        <fullName evidence="13">Complex III subunit 8</fullName>
    </alternativeName>
</protein>
<evidence type="ECO:0000256" key="10">
    <source>
        <dbReference type="ARBA" id="ARBA00023128"/>
    </source>
</evidence>
<dbReference type="GO" id="GO:0045275">
    <property type="term" value="C:respiratory chain complex III"/>
    <property type="evidence" value="ECO:0000318"/>
    <property type="project" value="GO_Central"/>
</dbReference>
<dbReference type="SUPFAM" id="SSF81508">
    <property type="entry name" value="Ubiquinone-binding protein QP-C of cytochrome bc1 complex (Ubiquinol-cytochrome c reductase)"/>
    <property type="match status" value="1"/>
</dbReference>
<dbReference type="InParanoid" id="H2XMT5"/>
<keyword evidence="15" id="KW-1185">Reference proteome</keyword>
<dbReference type="FunCoup" id="H2XMT5">
    <property type="interactions" value="121"/>
</dbReference>
<evidence type="ECO:0000313" key="14">
    <source>
        <dbReference type="Ensembl" id="ENSCINP00000030968.1"/>
    </source>
</evidence>
<dbReference type="InterPro" id="IPR036642">
    <property type="entry name" value="Cyt_bc1_su8_sf"/>
</dbReference>
<organism evidence="14 15">
    <name type="scientific">Ciona intestinalis</name>
    <name type="common">Transparent sea squirt</name>
    <name type="synonym">Ascidia intestinalis</name>
    <dbReference type="NCBI Taxonomy" id="7719"/>
    <lineage>
        <taxon>Eukaryota</taxon>
        <taxon>Metazoa</taxon>
        <taxon>Chordata</taxon>
        <taxon>Tunicata</taxon>
        <taxon>Ascidiacea</taxon>
        <taxon>Phlebobranchia</taxon>
        <taxon>Cionidae</taxon>
        <taxon>Ciona</taxon>
    </lineage>
</organism>
<feature type="transmembrane region" description="Helical" evidence="13">
    <location>
        <begin position="53"/>
        <end position="70"/>
    </location>
</feature>
<evidence type="ECO:0000256" key="3">
    <source>
        <dbReference type="ARBA" id="ARBA00016324"/>
    </source>
</evidence>
<dbReference type="HOGENOM" id="CLU_156007_2_0_1"/>
<dbReference type="KEGG" id="cin:100180671"/>
<evidence type="ECO:0000256" key="13">
    <source>
        <dbReference type="RuleBase" id="RU368118"/>
    </source>
</evidence>
<keyword evidence="11 13" id="KW-0472">Membrane</keyword>
<evidence type="ECO:0000256" key="6">
    <source>
        <dbReference type="ARBA" id="ARBA00022692"/>
    </source>
</evidence>
<dbReference type="GeneID" id="100180671"/>
<dbReference type="Proteomes" id="UP000008144">
    <property type="component" value="Chromosome 2"/>
</dbReference>
<evidence type="ECO:0000256" key="1">
    <source>
        <dbReference type="ARBA" id="ARBA00004434"/>
    </source>
</evidence>
<evidence type="ECO:0000256" key="5">
    <source>
        <dbReference type="ARBA" id="ARBA00022660"/>
    </source>
</evidence>
<reference evidence="14" key="4">
    <citation type="submission" date="2025-09" db="UniProtKB">
        <authorList>
            <consortium name="Ensembl"/>
        </authorList>
    </citation>
    <scope>IDENTIFICATION</scope>
</reference>
<dbReference type="GeneTree" id="ENSGT00390000004029"/>
<dbReference type="STRING" id="7719.ENSCINP00000030968"/>
<dbReference type="Gene3D" id="1.20.5.210">
    <property type="entry name" value="Cytochrome b-c1 complex subunit 8"/>
    <property type="match status" value="1"/>
</dbReference>
<keyword evidence="4 13" id="KW-0813">Transport</keyword>
<dbReference type="PANTHER" id="PTHR12119">
    <property type="entry name" value="UBIQUINOL-CYTOCHROME C REDUCTASE COMPLEX UBIQUINONE-BINDING PROTEIN QP-C"/>
    <property type="match status" value="1"/>
</dbReference>
<evidence type="ECO:0000256" key="7">
    <source>
        <dbReference type="ARBA" id="ARBA00022792"/>
    </source>
</evidence>
<dbReference type="RefSeq" id="XP_002124983.1">
    <property type="nucleotide sequence ID" value="XM_002124947.5"/>
</dbReference>
<evidence type="ECO:0000256" key="8">
    <source>
        <dbReference type="ARBA" id="ARBA00022982"/>
    </source>
</evidence>
<comment type="subcellular location">
    <subcellularLocation>
        <location evidence="1 13">Mitochondrion inner membrane</location>
        <topology evidence="1 13">Single-pass membrane protein</topology>
    </subcellularLocation>
</comment>
<accession>H2XMT5</accession>
<evidence type="ECO:0000256" key="9">
    <source>
        <dbReference type="ARBA" id="ARBA00022989"/>
    </source>
</evidence>
<evidence type="ECO:0000256" key="4">
    <source>
        <dbReference type="ARBA" id="ARBA00022448"/>
    </source>
</evidence>
<name>H2XMT5_CIOIN</name>
<evidence type="ECO:0000256" key="12">
    <source>
        <dbReference type="ARBA" id="ARBA00047105"/>
    </source>
</evidence>
<comment type="function">
    <text evidence="13">Component of the ubiquinol-cytochrome c oxidoreductase, a multisubunit transmembrane complex that is part of the mitochondrial electron transport chain which drives oxidative phosphorylation. The complex plays an important role in the uptake of multiple carbon sources present in different host niches.</text>
</comment>
<keyword evidence="9 13" id="KW-1133">Transmembrane helix</keyword>
<keyword evidence="6 13" id="KW-0812">Transmembrane</keyword>
<gene>
    <name evidence="14" type="primary">LOC100180671</name>
</gene>
<reference evidence="14" key="3">
    <citation type="submission" date="2025-08" db="UniProtKB">
        <authorList>
            <consortium name="Ensembl"/>
        </authorList>
    </citation>
    <scope>IDENTIFICATION</scope>
</reference>
<reference evidence="14" key="2">
    <citation type="journal article" date="2008" name="Genome Biol.">
        <title>Improved genome assembly and evidence-based global gene model set for the chordate Ciona intestinalis: new insight into intron and operon populations.</title>
        <authorList>
            <person name="Satou Y."/>
            <person name="Mineta K."/>
            <person name="Ogasawara M."/>
            <person name="Sasakura Y."/>
            <person name="Shoguchi E."/>
            <person name="Ueno K."/>
            <person name="Yamada L."/>
            <person name="Matsumoto J."/>
            <person name="Wasserscheid J."/>
            <person name="Dewar K."/>
            <person name="Wiley G.B."/>
            <person name="Macmil S.L."/>
            <person name="Roe B.A."/>
            <person name="Zeller R.W."/>
            <person name="Hastings K.E."/>
            <person name="Lemaire P."/>
            <person name="Lindquist E."/>
            <person name="Endo T."/>
            <person name="Hotta K."/>
            <person name="Inaba K."/>
        </authorList>
    </citation>
    <scope>NUCLEOTIDE SEQUENCE [LARGE SCALE GENOMIC DNA]</scope>
    <source>
        <strain evidence="14">wild type</strain>
    </source>
</reference>
<dbReference type="GO" id="GO:0005743">
    <property type="term" value="C:mitochondrial inner membrane"/>
    <property type="evidence" value="ECO:0007669"/>
    <property type="project" value="UniProtKB-SubCell"/>
</dbReference>
<dbReference type="FunFam" id="1.20.5.210:FF:000001">
    <property type="entry name" value="Cytochrome b-c1 complex subunit 8"/>
    <property type="match status" value="1"/>
</dbReference>
<keyword evidence="7 13" id="KW-0999">Mitochondrion inner membrane</keyword>
<reference evidence="15" key="1">
    <citation type="journal article" date="2002" name="Science">
        <title>The draft genome of Ciona intestinalis: insights into chordate and vertebrate origins.</title>
        <authorList>
            <person name="Dehal P."/>
            <person name="Satou Y."/>
            <person name="Campbell R.K."/>
            <person name="Chapman J."/>
            <person name="Degnan B."/>
            <person name="De Tomaso A."/>
            <person name="Davidson B."/>
            <person name="Di Gregorio A."/>
            <person name="Gelpke M."/>
            <person name="Goodstein D.M."/>
            <person name="Harafuji N."/>
            <person name="Hastings K.E."/>
            <person name="Ho I."/>
            <person name="Hotta K."/>
            <person name="Huang W."/>
            <person name="Kawashima T."/>
            <person name="Lemaire P."/>
            <person name="Martinez D."/>
            <person name="Meinertzhagen I.A."/>
            <person name="Necula S."/>
            <person name="Nonaka M."/>
            <person name="Putnam N."/>
            <person name="Rash S."/>
            <person name="Saiga H."/>
            <person name="Satake M."/>
            <person name="Terry A."/>
            <person name="Yamada L."/>
            <person name="Wang H.G."/>
            <person name="Awazu S."/>
            <person name="Azumi K."/>
            <person name="Boore J."/>
            <person name="Branno M."/>
            <person name="Chin-Bow S."/>
            <person name="DeSantis R."/>
            <person name="Doyle S."/>
            <person name="Francino P."/>
            <person name="Keys D.N."/>
            <person name="Haga S."/>
            <person name="Hayashi H."/>
            <person name="Hino K."/>
            <person name="Imai K.S."/>
            <person name="Inaba K."/>
            <person name="Kano S."/>
            <person name="Kobayashi K."/>
            <person name="Kobayashi M."/>
            <person name="Lee B.I."/>
            <person name="Makabe K.W."/>
            <person name="Manohar C."/>
            <person name="Matassi G."/>
            <person name="Medina M."/>
            <person name="Mochizuki Y."/>
            <person name="Mount S."/>
            <person name="Morishita T."/>
            <person name="Miura S."/>
            <person name="Nakayama A."/>
            <person name="Nishizaka S."/>
            <person name="Nomoto H."/>
            <person name="Ohta F."/>
            <person name="Oishi K."/>
            <person name="Rigoutsos I."/>
            <person name="Sano M."/>
            <person name="Sasaki A."/>
            <person name="Sasakura Y."/>
            <person name="Shoguchi E."/>
            <person name="Shin-i T."/>
            <person name="Spagnuolo A."/>
            <person name="Stainier D."/>
            <person name="Suzuki M.M."/>
            <person name="Tassy O."/>
            <person name="Takatori N."/>
            <person name="Tokuoka M."/>
            <person name="Yagi K."/>
            <person name="Yoshizaki F."/>
            <person name="Wada S."/>
            <person name="Zhang C."/>
            <person name="Hyatt P.D."/>
            <person name="Larimer F."/>
            <person name="Detter C."/>
            <person name="Doggett N."/>
            <person name="Glavina T."/>
            <person name="Hawkins T."/>
            <person name="Richardson P."/>
            <person name="Lucas S."/>
            <person name="Kohara Y."/>
            <person name="Levine M."/>
            <person name="Satoh N."/>
            <person name="Rokhsar D.S."/>
        </authorList>
    </citation>
    <scope>NUCLEOTIDE SEQUENCE [LARGE SCALE GENOMIC DNA]</scope>
</reference>
<dbReference type="Pfam" id="PF02939">
    <property type="entry name" value="UcrQ"/>
    <property type="match status" value="1"/>
</dbReference>
<keyword evidence="5 13" id="KW-0679">Respiratory chain</keyword>
<sequence>MRLSAIRQHGFGHLGVKVNKQIIYTMSAFEQNPIKGVLRKGVPNMIRRTRESFFVIAIPALLAYMAYDWGVTAQAKLDRKDPKMYENDV</sequence>
<dbReference type="AlphaFoldDB" id="H2XMT5"/>